<evidence type="ECO:0000256" key="1">
    <source>
        <dbReference type="ARBA" id="ARBA00004613"/>
    </source>
</evidence>
<keyword evidence="7" id="KW-1185">Reference proteome</keyword>
<keyword evidence="4" id="KW-0408">Iron</keyword>
<dbReference type="PROSITE" id="PS50292">
    <property type="entry name" value="PEROXIDASE_3"/>
    <property type="match status" value="1"/>
</dbReference>
<dbReference type="GeneID" id="27324017"/>
<dbReference type="STRING" id="212818.A0A0D1ZAE7"/>
<comment type="subcellular location">
    <subcellularLocation>
        <location evidence="1">Secreted</location>
    </subcellularLocation>
</comment>
<evidence type="ECO:0000313" key="7">
    <source>
        <dbReference type="Proteomes" id="UP000054302"/>
    </source>
</evidence>
<evidence type="ECO:0000256" key="2">
    <source>
        <dbReference type="ARBA" id="ARBA00022525"/>
    </source>
</evidence>
<dbReference type="GO" id="GO:0006979">
    <property type="term" value="P:response to oxidative stress"/>
    <property type="evidence" value="ECO:0007669"/>
    <property type="project" value="InterPro"/>
</dbReference>
<proteinExistence type="predicted"/>
<dbReference type="PANTHER" id="PTHR11475:SF4">
    <property type="entry name" value="CHORION PEROXIDASE"/>
    <property type="match status" value="1"/>
</dbReference>
<keyword evidence="4" id="KW-0349">Heme</keyword>
<evidence type="ECO:0000313" key="6">
    <source>
        <dbReference type="EMBL" id="KIV91657.1"/>
    </source>
</evidence>
<keyword evidence="3" id="KW-0325">Glycoprotein</keyword>
<dbReference type="HOGENOM" id="CLU_027852_0_0_1"/>
<dbReference type="InterPro" id="IPR019791">
    <property type="entry name" value="Haem_peroxidase_animal"/>
</dbReference>
<dbReference type="SUPFAM" id="SSF48113">
    <property type="entry name" value="Heme-dependent peroxidases"/>
    <property type="match status" value="1"/>
</dbReference>
<dbReference type="VEuPathDB" id="FungiDB:PV10_06172"/>
<dbReference type="Proteomes" id="UP000054302">
    <property type="component" value="Unassembled WGS sequence"/>
</dbReference>
<keyword evidence="2" id="KW-0964">Secreted</keyword>
<sequence>MTQPNQQANGQQHPLQSNAPGDMKTLFAAFARHGKPLRGLMAAADKPTFQGRFGRMFADTIPAGTYGATDDESRQALLALGALMTSKLDEPKDGGDAEESGIPALYTYFGQFIDHDITFDPMTTLVQHSDPEALTDFRTPALDLDNVYGRGPDDQPYLYDDSGLKFLLGEVLDNGAHDLQRNTANTARALIGDPRNDENSIISQFQALMLRFHNRLVDENPGLKFAAIQKIVRWHYQWVVVNDFLPKIISSRVLDALKTNGIYDRKKIQFFYWKKTPFMPVEFSAAAYRLGHSMIRPGYRLNDDDTTLLPIFPVPDTVPGAPPGGITPGLTGFQAMAKNRGIDWGRFIDVGEPRPYGAEIDDETSPASTETKRRLQLAYRLDTSVVTPLSVLPKSVAFDEPRSLAQRNLLRGFELGLPTGQSVAKAMGVTPLSDREIIIGKAVDSPEGEDTVGPLSDIPELSAFRGNCPLWTYILAEAALPKNIKPVTIPVSPPRDISTPQLGEVGGRIVAEVFLGLLFGDKHSFLSCDPSWTPTIGSAKSKFGLRDIVSYALGP</sequence>
<feature type="region of interest" description="Disordered" evidence="5">
    <location>
        <begin position="1"/>
        <end position="21"/>
    </location>
</feature>
<reference evidence="6 7" key="1">
    <citation type="submission" date="2015-01" db="EMBL/GenBank/DDBJ databases">
        <title>The Genome Sequence of Exophiala mesophila CBS40295.</title>
        <authorList>
            <consortium name="The Broad Institute Genomics Platform"/>
            <person name="Cuomo C."/>
            <person name="de Hoog S."/>
            <person name="Gorbushina A."/>
            <person name="Stielow B."/>
            <person name="Teixiera M."/>
            <person name="Abouelleil A."/>
            <person name="Chapman S.B."/>
            <person name="Priest M."/>
            <person name="Young S.K."/>
            <person name="Wortman J."/>
            <person name="Nusbaum C."/>
            <person name="Birren B."/>
        </authorList>
    </citation>
    <scope>NUCLEOTIDE SEQUENCE [LARGE SCALE GENOMIC DNA]</scope>
    <source>
        <strain evidence="6 7">CBS 40295</strain>
    </source>
</reference>
<dbReference type="CDD" id="cd09819">
    <property type="entry name" value="An_peroxidase_bacterial_1"/>
    <property type="match status" value="1"/>
</dbReference>
<dbReference type="PANTHER" id="PTHR11475">
    <property type="entry name" value="OXIDASE/PEROXIDASE"/>
    <property type="match status" value="1"/>
</dbReference>
<dbReference type="OrthoDB" id="823504at2759"/>
<feature type="binding site" description="axial binding residue" evidence="4">
    <location>
        <position position="292"/>
    </location>
    <ligand>
        <name>heme b</name>
        <dbReference type="ChEBI" id="CHEBI:60344"/>
    </ligand>
    <ligandPart>
        <name>Fe</name>
        <dbReference type="ChEBI" id="CHEBI:18248"/>
    </ligandPart>
</feature>
<evidence type="ECO:0000256" key="5">
    <source>
        <dbReference type="SAM" id="MobiDB-lite"/>
    </source>
</evidence>
<dbReference type="RefSeq" id="XP_016223231.1">
    <property type="nucleotide sequence ID" value="XM_016370938.1"/>
</dbReference>
<gene>
    <name evidence="6" type="ORF">PV10_06172</name>
</gene>
<dbReference type="AlphaFoldDB" id="A0A0D1ZAE7"/>
<dbReference type="GO" id="GO:0005576">
    <property type="term" value="C:extracellular region"/>
    <property type="evidence" value="ECO:0007669"/>
    <property type="project" value="UniProtKB-SubCell"/>
</dbReference>
<evidence type="ECO:0008006" key="8">
    <source>
        <dbReference type="Google" id="ProtNLM"/>
    </source>
</evidence>
<accession>A0A0D1ZAE7</accession>
<evidence type="ECO:0000256" key="4">
    <source>
        <dbReference type="PIRSR" id="PIRSR619791-2"/>
    </source>
</evidence>
<dbReference type="InterPro" id="IPR010255">
    <property type="entry name" value="Haem_peroxidase_sf"/>
</dbReference>
<dbReference type="GO" id="GO:0004601">
    <property type="term" value="F:peroxidase activity"/>
    <property type="evidence" value="ECO:0007669"/>
    <property type="project" value="InterPro"/>
</dbReference>
<organism evidence="6 7">
    <name type="scientific">Exophiala mesophila</name>
    <name type="common">Black yeast-like fungus</name>
    <dbReference type="NCBI Taxonomy" id="212818"/>
    <lineage>
        <taxon>Eukaryota</taxon>
        <taxon>Fungi</taxon>
        <taxon>Dikarya</taxon>
        <taxon>Ascomycota</taxon>
        <taxon>Pezizomycotina</taxon>
        <taxon>Eurotiomycetes</taxon>
        <taxon>Chaetothyriomycetidae</taxon>
        <taxon>Chaetothyriales</taxon>
        <taxon>Herpotrichiellaceae</taxon>
        <taxon>Exophiala</taxon>
    </lineage>
</organism>
<dbReference type="GO" id="GO:0020037">
    <property type="term" value="F:heme binding"/>
    <property type="evidence" value="ECO:0007669"/>
    <property type="project" value="InterPro"/>
</dbReference>
<dbReference type="Pfam" id="PF03098">
    <property type="entry name" value="An_peroxidase"/>
    <property type="match status" value="1"/>
</dbReference>
<name>A0A0D1ZAE7_EXOME</name>
<dbReference type="Gene3D" id="1.10.640.10">
    <property type="entry name" value="Haem peroxidase domain superfamily, animal type"/>
    <property type="match status" value="1"/>
</dbReference>
<feature type="compositionally biased region" description="Polar residues" evidence="5">
    <location>
        <begin position="1"/>
        <end position="19"/>
    </location>
</feature>
<dbReference type="EMBL" id="KN847523">
    <property type="protein sequence ID" value="KIV91657.1"/>
    <property type="molecule type" value="Genomic_DNA"/>
</dbReference>
<dbReference type="GO" id="GO:0046872">
    <property type="term" value="F:metal ion binding"/>
    <property type="evidence" value="ECO:0007669"/>
    <property type="project" value="UniProtKB-KW"/>
</dbReference>
<evidence type="ECO:0000256" key="3">
    <source>
        <dbReference type="ARBA" id="ARBA00023180"/>
    </source>
</evidence>
<protein>
    <recommendedName>
        <fullName evidence="8">Heme peroxidase</fullName>
    </recommendedName>
</protein>
<keyword evidence="4" id="KW-0479">Metal-binding</keyword>
<dbReference type="InterPro" id="IPR037120">
    <property type="entry name" value="Haem_peroxidase_sf_animal"/>
</dbReference>